<protein>
    <submittedName>
        <fullName evidence="3">Kinesin-like protein KIF11-like</fullName>
    </submittedName>
</protein>
<evidence type="ECO:0000313" key="3">
    <source>
        <dbReference type="RefSeq" id="XP_006812561.1"/>
    </source>
</evidence>
<keyword evidence="2" id="KW-1185">Reference proteome</keyword>
<evidence type="ECO:0000256" key="1">
    <source>
        <dbReference type="SAM" id="Coils"/>
    </source>
</evidence>
<name>A0ABM0LXS0_SACKO</name>
<dbReference type="RefSeq" id="XP_006812561.1">
    <property type="nucleotide sequence ID" value="XM_006812498.1"/>
</dbReference>
<evidence type="ECO:0000313" key="2">
    <source>
        <dbReference type="Proteomes" id="UP000694865"/>
    </source>
</evidence>
<reference evidence="3" key="1">
    <citation type="submission" date="2025-08" db="UniProtKB">
        <authorList>
            <consortium name="RefSeq"/>
        </authorList>
    </citation>
    <scope>IDENTIFICATION</scope>
    <source>
        <tissue evidence="3">Testes</tissue>
    </source>
</reference>
<feature type="coiled-coil region" evidence="1">
    <location>
        <begin position="7"/>
        <end position="34"/>
    </location>
</feature>
<gene>
    <name evidence="3" type="primary">LOC100370793</name>
</gene>
<sequence>MTGETFMSNLTTSVESLRSELVNLKAKMDKRNSTDQNQLSVGVTKTEQFNEGSVQFLTRACQENDEYILQQNRKVEELQKHQEQFLQRHKQWEQETEKMLTDSIQKAVKVAMATELSRIRSNRNSILEAERTHNIEGLQCVYDSVQNMGQTTQGYIDGVKSSVTEFTSENLHILRTASTSIEHETKQESNIILSVADSCNDVTATAALFVENKKDQCVKFTDEISQDIRNVKCDFEEHAKAQLSLVQNILGKIKDSNTERECKVSCMERAVEDKMQEHKDCLKNQKSGVKLWTIGMEKQIEKRKEEVDRFITEELKQDVPTVTTPLT</sequence>
<accession>A0ABM0LXS0</accession>
<dbReference type="GeneID" id="100370793"/>
<keyword evidence="1" id="KW-0175">Coiled coil</keyword>
<organism evidence="2 3">
    <name type="scientific">Saccoglossus kowalevskii</name>
    <name type="common">Acorn worm</name>
    <dbReference type="NCBI Taxonomy" id="10224"/>
    <lineage>
        <taxon>Eukaryota</taxon>
        <taxon>Metazoa</taxon>
        <taxon>Hemichordata</taxon>
        <taxon>Enteropneusta</taxon>
        <taxon>Harrimaniidae</taxon>
        <taxon>Saccoglossus</taxon>
    </lineage>
</organism>
<proteinExistence type="predicted"/>
<dbReference type="Proteomes" id="UP000694865">
    <property type="component" value="Unplaced"/>
</dbReference>